<dbReference type="VEuPathDB" id="TriTrypDB:BSAL_62030"/>
<feature type="transmembrane region" description="Helical" evidence="1">
    <location>
        <begin position="89"/>
        <end position="112"/>
    </location>
</feature>
<sequence length="207" mass="23540">NIALHENELGNDGRGEHHHRQNSFAHQAPSAVTYFGTLQFFSQSTARKALCSIAQRCEFASVLFMCGCLEYIGWQLWTKSRCSGLEGEIKYLVCTSAIQFEGSIMILVPLGAFFMPMRWVVYGPMAIFSAVFFFVIRWIPGMPELDDKYLISSALVLGGALAVCIPSIYLIERARRAEFLLIIRRHLRLMEMSILSEKKRELLLMYG</sequence>
<organism evidence="2 3">
    <name type="scientific">Bodo saltans</name>
    <name type="common">Flagellated protozoan</name>
    <dbReference type="NCBI Taxonomy" id="75058"/>
    <lineage>
        <taxon>Eukaryota</taxon>
        <taxon>Discoba</taxon>
        <taxon>Euglenozoa</taxon>
        <taxon>Kinetoplastea</taxon>
        <taxon>Metakinetoplastina</taxon>
        <taxon>Eubodonida</taxon>
        <taxon>Bodonidae</taxon>
        <taxon>Bodo</taxon>
    </lineage>
</organism>
<reference evidence="3" key="1">
    <citation type="submission" date="2015-09" db="EMBL/GenBank/DDBJ databases">
        <authorList>
            <consortium name="Pathogen Informatics"/>
        </authorList>
    </citation>
    <scope>NUCLEOTIDE SEQUENCE [LARGE SCALE GENOMIC DNA]</scope>
    <source>
        <strain evidence="3">Lake Konstanz</strain>
    </source>
</reference>
<keyword evidence="1" id="KW-0472">Membrane</keyword>
<feature type="transmembrane region" description="Helical" evidence="1">
    <location>
        <begin position="119"/>
        <end position="139"/>
    </location>
</feature>
<gene>
    <name evidence="2" type="ORF">BSAL_62030</name>
</gene>
<dbReference type="EMBL" id="CYKH01000313">
    <property type="protein sequence ID" value="CUF38649.1"/>
    <property type="molecule type" value="Genomic_DNA"/>
</dbReference>
<proteinExistence type="predicted"/>
<accession>A0A0S4IM56</accession>
<feature type="non-terminal residue" evidence="2">
    <location>
        <position position="1"/>
    </location>
</feature>
<evidence type="ECO:0000256" key="1">
    <source>
        <dbReference type="SAM" id="Phobius"/>
    </source>
</evidence>
<evidence type="ECO:0000313" key="2">
    <source>
        <dbReference type="EMBL" id="CUF38649.1"/>
    </source>
</evidence>
<keyword evidence="1 2" id="KW-0812">Transmembrane</keyword>
<feature type="transmembrane region" description="Helical" evidence="1">
    <location>
        <begin position="151"/>
        <end position="171"/>
    </location>
</feature>
<dbReference type="Proteomes" id="UP000051952">
    <property type="component" value="Unassembled WGS sequence"/>
</dbReference>
<name>A0A0S4IM56_BODSA</name>
<dbReference type="AlphaFoldDB" id="A0A0S4IM56"/>
<keyword evidence="1" id="KW-1133">Transmembrane helix</keyword>
<keyword evidence="3" id="KW-1185">Reference proteome</keyword>
<evidence type="ECO:0000313" key="3">
    <source>
        <dbReference type="Proteomes" id="UP000051952"/>
    </source>
</evidence>
<feature type="transmembrane region" description="Helical" evidence="1">
    <location>
        <begin position="57"/>
        <end position="77"/>
    </location>
</feature>
<protein>
    <submittedName>
        <fullName evidence="2">Transmembrane protein, putative</fullName>
    </submittedName>
</protein>